<evidence type="ECO:0000256" key="4">
    <source>
        <dbReference type="ARBA" id="ARBA00023277"/>
    </source>
</evidence>
<name>A0A1H2MKU5_9ACTN</name>
<dbReference type="Proteomes" id="UP000198825">
    <property type="component" value="Chromosome I"/>
</dbReference>
<protein>
    <submittedName>
        <fullName evidence="5">Phosphoglycolate phosphatase</fullName>
    </submittedName>
</protein>
<reference evidence="6" key="1">
    <citation type="submission" date="2016-10" db="EMBL/GenBank/DDBJ databases">
        <authorList>
            <person name="Varghese N."/>
            <person name="Submissions S."/>
        </authorList>
    </citation>
    <scope>NUCLEOTIDE SEQUENCE [LARGE SCALE GENOMIC DNA]</scope>
    <source>
        <strain evidence="6">DSM 21743</strain>
    </source>
</reference>
<evidence type="ECO:0000313" key="6">
    <source>
        <dbReference type="Proteomes" id="UP000198825"/>
    </source>
</evidence>
<dbReference type="PANTHER" id="PTHR43434:SF23">
    <property type="entry name" value="PHOSPHOGLYCOLATE PHOSPHATASE"/>
    <property type="match status" value="1"/>
</dbReference>
<dbReference type="GO" id="GO:0005829">
    <property type="term" value="C:cytosol"/>
    <property type="evidence" value="ECO:0007669"/>
    <property type="project" value="TreeGrafter"/>
</dbReference>
<dbReference type="STRING" id="546874.SAMN04488544_2266"/>
<dbReference type="Gene3D" id="3.40.50.1000">
    <property type="entry name" value="HAD superfamily/HAD-like"/>
    <property type="match status" value="1"/>
</dbReference>
<organism evidence="5 6">
    <name type="scientific">Microlunatus sagamiharensis</name>
    <dbReference type="NCBI Taxonomy" id="546874"/>
    <lineage>
        <taxon>Bacteria</taxon>
        <taxon>Bacillati</taxon>
        <taxon>Actinomycetota</taxon>
        <taxon>Actinomycetes</taxon>
        <taxon>Propionibacteriales</taxon>
        <taxon>Propionibacteriaceae</taxon>
        <taxon>Microlunatus</taxon>
    </lineage>
</organism>
<proteinExistence type="predicted"/>
<dbReference type="SFLD" id="SFLDS00003">
    <property type="entry name" value="Haloacid_Dehalogenase"/>
    <property type="match status" value="1"/>
</dbReference>
<dbReference type="GO" id="GO:0006281">
    <property type="term" value="P:DNA repair"/>
    <property type="evidence" value="ECO:0007669"/>
    <property type="project" value="TreeGrafter"/>
</dbReference>
<dbReference type="GO" id="GO:0008967">
    <property type="term" value="F:phosphoglycolate phosphatase activity"/>
    <property type="evidence" value="ECO:0007669"/>
    <property type="project" value="TreeGrafter"/>
</dbReference>
<dbReference type="SFLD" id="SFLDG01129">
    <property type="entry name" value="C1.5:_HAD__Beta-PGM__Phosphata"/>
    <property type="match status" value="1"/>
</dbReference>
<dbReference type="OrthoDB" id="9800058at2"/>
<gene>
    <name evidence="5" type="ORF">SAMN04488544_2266</name>
</gene>
<dbReference type="GO" id="GO:0046872">
    <property type="term" value="F:metal ion binding"/>
    <property type="evidence" value="ECO:0007669"/>
    <property type="project" value="UniProtKB-KW"/>
</dbReference>
<keyword evidence="4" id="KW-0119">Carbohydrate metabolism</keyword>
<evidence type="ECO:0000313" key="5">
    <source>
        <dbReference type="EMBL" id="SDU93830.1"/>
    </source>
</evidence>
<accession>A0A1H2MKU5</accession>
<dbReference type="Pfam" id="PF13419">
    <property type="entry name" value="HAD_2"/>
    <property type="match status" value="1"/>
</dbReference>
<keyword evidence="2" id="KW-0378">Hydrolase</keyword>
<dbReference type="RefSeq" id="WP_091074500.1">
    <property type="nucleotide sequence ID" value="NZ_LT629799.1"/>
</dbReference>
<dbReference type="InterPro" id="IPR050155">
    <property type="entry name" value="HAD-like_hydrolase_sf"/>
</dbReference>
<dbReference type="InterPro" id="IPR023198">
    <property type="entry name" value="PGP-like_dom2"/>
</dbReference>
<dbReference type="InterPro" id="IPR036412">
    <property type="entry name" value="HAD-like_sf"/>
</dbReference>
<keyword evidence="6" id="KW-1185">Reference proteome</keyword>
<dbReference type="AlphaFoldDB" id="A0A1H2MKU5"/>
<evidence type="ECO:0000256" key="3">
    <source>
        <dbReference type="ARBA" id="ARBA00022842"/>
    </source>
</evidence>
<keyword evidence="1" id="KW-0479">Metal-binding</keyword>
<evidence type="ECO:0000256" key="1">
    <source>
        <dbReference type="ARBA" id="ARBA00022723"/>
    </source>
</evidence>
<keyword evidence="3" id="KW-0460">Magnesium</keyword>
<dbReference type="SUPFAM" id="SSF56784">
    <property type="entry name" value="HAD-like"/>
    <property type="match status" value="1"/>
</dbReference>
<dbReference type="PANTHER" id="PTHR43434">
    <property type="entry name" value="PHOSPHOGLYCOLATE PHOSPHATASE"/>
    <property type="match status" value="1"/>
</dbReference>
<sequence length="227" mass="23450">MTGYRSVVFDLDGTLVDSTVDIAGALNLALVPLGGRPLLPAEVAPMLGDGVAALVSRAAGLSGVDGTDGADGVDLAAVAQHYLAEYRSRPVVDSTLFSGVQDALAALHAADVPMAVCTNKPEAIARQVLDGLSVAQHFPVVVGGDRIERSKPYADHLWLALSELGADPTTSVLVGDSPVDEQCARAADVAFLAVPWAPPTVVGQRLASFEALPDLVLVDTVHPRSRA</sequence>
<evidence type="ECO:0000256" key="2">
    <source>
        <dbReference type="ARBA" id="ARBA00022801"/>
    </source>
</evidence>
<dbReference type="InterPro" id="IPR023214">
    <property type="entry name" value="HAD_sf"/>
</dbReference>
<dbReference type="InterPro" id="IPR041492">
    <property type="entry name" value="HAD_2"/>
</dbReference>
<dbReference type="EMBL" id="LT629799">
    <property type="protein sequence ID" value="SDU93830.1"/>
    <property type="molecule type" value="Genomic_DNA"/>
</dbReference>
<dbReference type="Gene3D" id="1.10.150.240">
    <property type="entry name" value="Putative phosphatase, domain 2"/>
    <property type="match status" value="1"/>
</dbReference>